<organism evidence="1 2">
    <name type="scientific">Tritrichomonas musculus</name>
    <dbReference type="NCBI Taxonomy" id="1915356"/>
    <lineage>
        <taxon>Eukaryota</taxon>
        <taxon>Metamonada</taxon>
        <taxon>Parabasalia</taxon>
        <taxon>Tritrichomonadida</taxon>
        <taxon>Tritrichomonadidae</taxon>
        <taxon>Tritrichomonas</taxon>
    </lineage>
</organism>
<name>A0ABR2JRR5_9EUKA</name>
<sequence length="562" mass="64021">MNPCYIKTKKDESKIKDKDSGLVYELNKETKVAAIIGNFINNNNIFIPIFIKYQMEEFIITSIQFYQNEYIQFSPDSQIKTICAKSFYGSPLKSIIIPQHTTQIGKCAFFKCEQLQSVEFSSNSELLIIEKGSFAYSAIECITIPPHVRIIRNETFNGCDHLQKVEFYQNSELDKIEKDAFLDSSIKSLTIPSSVRHLEKGWCEGTPELTDVRIISCEERNIKCHDKLIIGKSDTKSDKFDILHFVPRDLKEVTIPSFIKIIGAYSFSQSNVENIIIPQSVTQICEGAFSLCPSLRSVEIVSGSNLETIEDGAFFDSGIESIVIPSSLKELKEEWCRNTENLKNVEISIVNNEQNIVFHENKFIIGKSDIKSNEYDVLHFVPRDVKRVTIPSFIKQIASYAFSKSGIIGIVIPQNVTRICSYAFYYCSNLRFVDLSSNSKLRIIEECTFAFTSIEKIKIQPQITHIGNFAFNNCTKLKRVEIPNNSQLQVIGAEAFMFSSIKSIFIPQNVTEISDLALNVNNSMIVEIAENSQLFEIKKRVFNVTKEQIIMIPTKMRNQIKI</sequence>
<accession>A0ABR2JRR5</accession>
<proteinExistence type="predicted"/>
<dbReference type="InterPro" id="IPR026906">
    <property type="entry name" value="LRR_5"/>
</dbReference>
<keyword evidence="2" id="KW-1185">Reference proteome</keyword>
<evidence type="ECO:0000313" key="1">
    <source>
        <dbReference type="EMBL" id="KAK8881470.1"/>
    </source>
</evidence>
<dbReference type="Gene3D" id="3.80.10.10">
    <property type="entry name" value="Ribonuclease Inhibitor"/>
    <property type="match status" value="3"/>
</dbReference>
<dbReference type="SUPFAM" id="SSF52058">
    <property type="entry name" value="L domain-like"/>
    <property type="match status" value="2"/>
</dbReference>
<dbReference type="Proteomes" id="UP001470230">
    <property type="component" value="Unassembled WGS sequence"/>
</dbReference>
<comment type="caution">
    <text evidence="1">The sequence shown here is derived from an EMBL/GenBank/DDBJ whole genome shotgun (WGS) entry which is preliminary data.</text>
</comment>
<dbReference type="InterPro" id="IPR032675">
    <property type="entry name" value="LRR_dom_sf"/>
</dbReference>
<reference evidence="1 2" key="1">
    <citation type="submission" date="2024-04" db="EMBL/GenBank/DDBJ databases">
        <title>Tritrichomonas musculus Genome.</title>
        <authorList>
            <person name="Alves-Ferreira E."/>
            <person name="Grigg M."/>
            <person name="Lorenzi H."/>
            <person name="Galac M."/>
        </authorList>
    </citation>
    <scope>NUCLEOTIDE SEQUENCE [LARGE SCALE GENOMIC DNA]</scope>
    <source>
        <strain evidence="1 2">EAF2021</strain>
    </source>
</reference>
<dbReference type="PANTHER" id="PTHR45661">
    <property type="entry name" value="SURFACE ANTIGEN"/>
    <property type="match status" value="1"/>
</dbReference>
<dbReference type="Pfam" id="PF13306">
    <property type="entry name" value="LRR_5"/>
    <property type="match status" value="3"/>
</dbReference>
<gene>
    <name evidence="1" type="ORF">M9Y10_004206</name>
</gene>
<protein>
    <recommendedName>
        <fullName evidence="3">Surface antigen BspA-like protein</fullName>
    </recommendedName>
</protein>
<dbReference type="PANTHER" id="PTHR45661:SF3">
    <property type="entry name" value="IG-LIKE DOMAIN-CONTAINING PROTEIN"/>
    <property type="match status" value="1"/>
</dbReference>
<dbReference type="InterPro" id="IPR053139">
    <property type="entry name" value="Surface_bspA-like"/>
</dbReference>
<evidence type="ECO:0008006" key="3">
    <source>
        <dbReference type="Google" id="ProtNLM"/>
    </source>
</evidence>
<dbReference type="EMBL" id="JAPFFF010000010">
    <property type="protein sequence ID" value="KAK8881470.1"/>
    <property type="molecule type" value="Genomic_DNA"/>
</dbReference>
<evidence type="ECO:0000313" key="2">
    <source>
        <dbReference type="Proteomes" id="UP001470230"/>
    </source>
</evidence>